<comment type="similarity">
    <text evidence="9">Belongs to the MurCDEF family.</text>
</comment>
<dbReference type="Gene3D" id="3.40.50.720">
    <property type="entry name" value="NAD(P)-binding Rossmann-like Domain"/>
    <property type="match status" value="1"/>
</dbReference>
<evidence type="ECO:0000256" key="3">
    <source>
        <dbReference type="ARBA" id="ARBA00022490"/>
    </source>
</evidence>
<keyword evidence="8 9" id="KW-0131">Cell cycle</keyword>
<keyword evidence="3 9" id="KW-0963">Cytoplasm</keyword>
<dbReference type="InterPro" id="IPR013221">
    <property type="entry name" value="Mur_ligase_cen"/>
</dbReference>
<dbReference type="InterPro" id="IPR036615">
    <property type="entry name" value="Mur_ligase_C_dom_sf"/>
</dbReference>
<evidence type="ECO:0000256" key="11">
    <source>
        <dbReference type="SAM" id="MobiDB-lite"/>
    </source>
</evidence>
<dbReference type="RefSeq" id="WP_276729025.1">
    <property type="nucleotide sequence ID" value="NZ_JAFKMR010000013.1"/>
</dbReference>
<dbReference type="EMBL" id="JAFKMR010000013">
    <property type="protein sequence ID" value="MBN8743801.1"/>
    <property type="molecule type" value="Genomic_DNA"/>
</dbReference>
<keyword evidence="9 10" id="KW-0961">Cell wall biogenesis/degradation</keyword>
<dbReference type="SUPFAM" id="SSF53623">
    <property type="entry name" value="MurD-like peptide ligases, catalytic domain"/>
    <property type="match status" value="1"/>
</dbReference>
<comment type="subcellular location">
    <subcellularLocation>
        <location evidence="1 9 10">Cytoplasm</location>
    </subcellularLocation>
</comment>
<gene>
    <name evidence="9" type="primary">murD</name>
    <name evidence="14" type="ORF">J0I24_05785</name>
</gene>
<proteinExistence type="inferred from homology"/>
<evidence type="ECO:0000256" key="8">
    <source>
        <dbReference type="ARBA" id="ARBA00023306"/>
    </source>
</evidence>
<comment type="function">
    <text evidence="9 10">Cell wall formation. Catalyzes the addition of glutamate to the nucleotide precursor UDP-N-acetylmuramoyl-L-alanine (UMA).</text>
</comment>
<dbReference type="InterPro" id="IPR005762">
    <property type="entry name" value="MurD"/>
</dbReference>
<dbReference type="Gene3D" id="3.90.190.20">
    <property type="entry name" value="Mur ligase, C-terminal domain"/>
    <property type="match status" value="1"/>
</dbReference>
<dbReference type="GO" id="GO:0051301">
    <property type="term" value="P:cell division"/>
    <property type="evidence" value="ECO:0007669"/>
    <property type="project" value="UniProtKB-KW"/>
</dbReference>
<dbReference type="Proteomes" id="UP000664800">
    <property type="component" value="Unassembled WGS sequence"/>
</dbReference>
<dbReference type="Pfam" id="PF02875">
    <property type="entry name" value="Mur_ligase_C"/>
    <property type="match status" value="1"/>
</dbReference>
<accession>A0A8I1MU46</accession>
<dbReference type="UniPathway" id="UPA00219"/>
<evidence type="ECO:0000256" key="2">
    <source>
        <dbReference type="ARBA" id="ARBA00004752"/>
    </source>
</evidence>
<reference evidence="14" key="1">
    <citation type="submission" date="2021-02" db="EMBL/GenBank/DDBJ databases">
        <title>Thiocyanate and organic carbon inputs drive convergent selection for specific autotrophic Afipia and Thiobacillus strains within complex microbiomes.</title>
        <authorList>
            <person name="Huddy R.J."/>
            <person name="Sachdeva R."/>
            <person name="Kadzinga F."/>
            <person name="Kantor R.S."/>
            <person name="Harrison S.T.L."/>
            <person name="Banfield J.F."/>
        </authorList>
    </citation>
    <scope>NUCLEOTIDE SEQUENCE</scope>
    <source>
        <strain evidence="14">SCN18_13_7_16_R3_B_64_19</strain>
    </source>
</reference>
<protein>
    <recommendedName>
        <fullName evidence="9 10">UDP-N-acetylmuramoylalanine--D-glutamate ligase</fullName>
        <ecNumber evidence="9 10">6.3.2.9</ecNumber>
    </recommendedName>
    <alternativeName>
        <fullName evidence="9">D-glutamic acid-adding enzyme</fullName>
    </alternativeName>
    <alternativeName>
        <fullName evidence="9">UDP-N-acetylmuramoyl-L-alanyl-D-glutamate synthetase</fullName>
    </alternativeName>
</protein>
<sequence length="514" mass="53912">MNLNSLSVLVLGLGESGLAMARWCAAQGAQVRVADSRSAPPGLAALQREVPSAQVHCGSLSADLLGDAQLVLRSPGIAPHAAEFAALTQAAAERGVPMAGELHLFQWALDALRAERGYAPKIVAITGTNGKTTVTRLTGLMLERAGWSVAVAGNISPSMLDVLQARLQADDLPAAWVLELSSFQLHGMEGFAADAATVLNLTQDHLDWHGDMTAYAADKANIFGNQSAQGVMVLNRDDPQVMAMQRPGRKLRRFGLSAPQQPGDLGVVREGGIDWLARALPEEDSPRNRRGAAISPQGAGQGLGRPGALPEAALQMQRLMPAEALRIQGAHNIANALAALALGDAVGTPLAPMLHALREYRGEPHRMQTVAVIDGVRWIDDSKGTNVGATVAALAGMETPVVLIAGGDGKGQDFSPLRAQAARLRAAVLIGRDAQAIAAELQGLAPTEFTQSLEQAVQRAATLAKTGDAALLSPACASLDMFRNYAHRAEVFVAAVRELAEARGQVWNEGADHA</sequence>
<dbReference type="Pfam" id="PF08245">
    <property type="entry name" value="Mur_ligase_M"/>
    <property type="match status" value="1"/>
</dbReference>
<evidence type="ECO:0000256" key="9">
    <source>
        <dbReference type="HAMAP-Rule" id="MF_00639"/>
    </source>
</evidence>
<dbReference type="NCBIfam" id="TIGR01087">
    <property type="entry name" value="murD"/>
    <property type="match status" value="1"/>
</dbReference>
<dbReference type="GO" id="GO:0009252">
    <property type="term" value="P:peptidoglycan biosynthetic process"/>
    <property type="evidence" value="ECO:0007669"/>
    <property type="project" value="UniProtKB-UniRule"/>
</dbReference>
<dbReference type="PANTHER" id="PTHR43692:SF1">
    <property type="entry name" value="UDP-N-ACETYLMURAMOYLALANINE--D-GLUTAMATE LIGASE"/>
    <property type="match status" value="1"/>
</dbReference>
<dbReference type="SUPFAM" id="SSF51984">
    <property type="entry name" value="MurCD N-terminal domain"/>
    <property type="match status" value="1"/>
</dbReference>
<dbReference type="PANTHER" id="PTHR43692">
    <property type="entry name" value="UDP-N-ACETYLMURAMOYLALANINE--D-GLUTAMATE LIGASE"/>
    <property type="match status" value="1"/>
</dbReference>
<evidence type="ECO:0000256" key="10">
    <source>
        <dbReference type="RuleBase" id="RU003664"/>
    </source>
</evidence>
<evidence type="ECO:0000256" key="7">
    <source>
        <dbReference type="ARBA" id="ARBA00022840"/>
    </source>
</evidence>
<dbReference type="EC" id="6.3.2.9" evidence="9 10"/>
<dbReference type="InterPro" id="IPR018109">
    <property type="entry name" value="Folylpolyglutamate_synth_CS"/>
</dbReference>
<name>A0A8I1MU46_THIA3</name>
<comment type="catalytic activity">
    <reaction evidence="9 10">
        <text>UDP-N-acetyl-alpha-D-muramoyl-L-alanine + D-glutamate + ATP = UDP-N-acetyl-alpha-D-muramoyl-L-alanyl-D-glutamate + ADP + phosphate + H(+)</text>
        <dbReference type="Rhea" id="RHEA:16429"/>
        <dbReference type="ChEBI" id="CHEBI:15378"/>
        <dbReference type="ChEBI" id="CHEBI:29986"/>
        <dbReference type="ChEBI" id="CHEBI:30616"/>
        <dbReference type="ChEBI" id="CHEBI:43474"/>
        <dbReference type="ChEBI" id="CHEBI:83898"/>
        <dbReference type="ChEBI" id="CHEBI:83900"/>
        <dbReference type="ChEBI" id="CHEBI:456216"/>
        <dbReference type="EC" id="6.3.2.9"/>
    </reaction>
</comment>
<dbReference type="InterPro" id="IPR004101">
    <property type="entry name" value="Mur_ligase_C"/>
</dbReference>
<dbReference type="GO" id="GO:0008360">
    <property type="term" value="P:regulation of cell shape"/>
    <property type="evidence" value="ECO:0007669"/>
    <property type="project" value="UniProtKB-KW"/>
</dbReference>
<feature type="domain" description="Mur ligase C-terminal" evidence="12">
    <location>
        <begin position="365"/>
        <end position="476"/>
    </location>
</feature>
<comment type="caution">
    <text evidence="14">The sequence shown here is derived from an EMBL/GenBank/DDBJ whole genome shotgun (WGS) entry which is preliminary data.</text>
</comment>
<organism evidence="14 15">
    <name type="scientific">Thiomonas arsenitoxydans (strain DSM 22701 / CIP 110005 / 3As)</name>
    <dbReference type="NCBI Taxonomy" id="426114"/>
    <lineage>
        <taxon>Bacteria</taxon>
        <taxon>Pseudomonadati</taxon>
        <taxon>Pseudomonadota</taxon>
        <taxon>Betaproteobacteria</taxon>
        <taxon>Burkholderiales</taxon>
        <taxon>Thiomonas</taxon>
    </lineage>
</organism>
<evidence type="ECO:0000259" key="13">
    <source>
        <dbReference type="Pfam" id="PF08245"/>
    </source>
</evidence>
<dbReference type="PROSITE" id="PS01011">
    <property type="entry name" value="FOLYLPOLYGLU_SYNT_1"/>
    <property type="match status" value="1"/>
</dbReference>
<dbReference type="GO" id="GO:0008764">
    <property type="term" value="F:UDP-N-acetylmuramoylalanine-D-glutamate ligase activity"/>
    <property type="evidence" value="ECO:0007669"/>
    <property type="project" value="UniProtKB-UniRule"/>
</dbReference>
<dbReference type="HAMAP" id="MF_00639">
    <property type="entry name" value="MurD"/>
    <property type="match status" value="1"/>
</dbReference>
<keyword evidence="9 10" id="KW-0133">Cell shape</keyword>
<dbReference type="InterPro" id="IPR036565">
    <property type="entry name" value="Mur-like_cat_sf"/>
</dbReference>
<keyword evidence="7 9" id="KW-0067">ATP-binding</keyword>
<keyword evidence="9 10" id="KW-0573">Peptidoglycan synthesis</keyword>
<feature type="binding site" evidence="9">
    <location>
        <begin position="127"/>
        <end position="133"/>
    </location>
    <ligand>
        <name>ATP</name>
        <dbReference type="ChEBI" id="CHEBI:30616"/>
    </ligand>
</feature>
<evidence type="ECO:0000256" key="5">
    <source>
        <dbReference type="ARBA" id="ARBA00022618"/>
    </source>
</evidence>
<dbReference type="GO" id="GO:0005737">
    <property type="term" value="C:cytoplasm"/>
    <property type="evidence" value="ECO:0007669"/>
    <property type="project" value="UniProtKB-SubCell"/>
</dbReference>
<dbReference type="Pfam" id="PF21799">
    <property type="entry name" value="MurD-like_N"/>
    <property type="match status" value="1"/>
</dbReference>
<comment type="pathway">
    <text evidence="2 9 10">Cell wall biogenesis; peptidoglycan biosynthesis.</text>
</comment>
<dbReference type="GO" id="GO:0071555">
    <property type="term" value="P:cell wall organization"/>
    <property type="evidence" value="ECO:0007669"/>
    <property type="project" value="UniProtKB-KW"/>
</dbReference>
<evidence type="ECO:0000313" key="15">
    <source>
        <dbReference type="Proteomes" id="UP000664800"/>
    </source>
</evidence>
<keyword evidence="5 9" id="KW-0132">Cell division</keyword>
<dbReference type="SUPFAM" id="SSF53244">
    <property type="entry name" value="MurD-like peptide ligases, peptide-binding domain"/>
    <property type="match status" value="1"/>
</dbReference>
<evidence type="ECO:0000256" key="1">
    <source>
        <dbReference type="ARBA" id="ARBA00004496"/>
    </source>
</evidence>
<evidence type="ECO:0000259" key="12">
    <source>
        <dbReference type="Pfam" id="PF02875"/>
    </source>
</evidence>
<dbReference type="GO" id="GO:0005524">
    <property type="term" value="F:ATP binding"/>
    <property type="evidence" value="ECO:0007669"/>
    <property type="project" value="UniProtKB-UniRule"/>
</dbReference>
<dbReference type="AlphaFoldDB" id="A0A8I1MU46"/>
<evidence type="ECO:0000313" key="14">
    <source>
        <dbReference type="EMBL" id="MBN8743801.1"/>
    </source>
</evidence>
<feature type="region of interest" description="Disordered" evidence="11">
    <location>
        <begin position="283"/>
        <end position="305"/>
    </location>
</feature>
<evidence type="ECO:0000256" key="4">
    <source>
        <dbReference type="ARBA" id="ARBA00022598"/>
    </source>
</evidence>
<keyword evidence="4 9" id="KW-0436">Ligase</keyword>
<feature type="domain" description="Mur ligase central" evidence="13">
    <location>
        <begin position="125"/>
        <end position="259"/>
    </location>
</feature>
<keyword evidence="6 9" id="KW-0547">Nucleotide-binding</keyword>
<dbReference type="Gene3D" id="3.40.1190.10">
    <property type="entry name" value="Mur-like, catalytic domain"/>
    <property type="match status" value="1"/>
</dbReference>
<dbReference type="GO" id="GO:0004326">
    <property type="term" value="F:tetrahydrofolylpolyglutamate synthase activity"/>
    <property type="evidence" value="ECO:0007669"/>
    <property type="project" value="InterPro"/>
</dbReference>
<evidence type="ECO:0000256" key="6">
    <source>
        <dbReference type="ARBA" id="ARBA00022741"/>
    </source>
</evidence>